<dbReference type="InterPro" id="IPR000868">
    <property type="entry name" value="Isochorismatase-like_dom"/>
</dbReference>
<name>A0A3L8PPS3_9ACTN</name>
<protein>
    <submittedName>
        <fullName evidence="3">Cysteine hydrolase</fullName>
    </submittedName>
</protein>
<accession>A0A3L8PPS3</accession>
<dbReference type="AlphaFoldDB" id="A0A3L8PPS3"/>
<dbReference type="Pfam" id="PF00857">
    <property type="entry name" value="Isochorismatase"/>
    <property type="match status" value="1"/>
</dbReference>
<dbReference type="InterPro" id="IPR050272">
    <property type="entry name" value="Isochorismatase-like_hydrls"/>
</dbReference>
<evidence type="ECO:0000259" key="2">
    <source>
        <dbReference type="Pfam" id="PF00857"/>
    </source>
</evidence>
<evidence type="ECO:0000313" key="4">
    <source>
        <dbReference type="Proteomes" id="UP000282515"/>
    </source>
</evidence>
<proteinExistence type="predicted"/>
<dbReference type="InterPro" id="IPR036380">
    <property type="entry name" value="Isochorismatase-like_sf"/>
</dbReference>
<keyword evidence="1 3" id="KW-0378">Hydrolase</keyword>
<dbReference type="GO" id="GO:0016787">
    <property type="term" value="F:hydrolase activity"/>
    <property type="evidence" value="ECO:0007669"/>
    <property type="project" value="UniProtKB-KW"/>
</dbReference>
<dbReference type="SUPFAM" id="SSF52499">
    <property type="entry name" value="Isochorismatase-like hydrolases"/>
    <property type="match status" value="1"/>
</dbReference>
<dbReference type="OrthoDB" id="3398739at2"/>
<dbReference type="Proteomes" id="UP000282515">
    <property type="component" value="Unassembled WGS sequence"/>
</dbReference>
<evidence type="ECO:0000313" key="3">
    <source>
        <dbReference type="EMBL" id="RLV57371.1"/>
    </source>
</evidence>
<gene>
    <name evidence="3" type="ORF">D9V41_01670</name>
</gene>
<dbReference type="PANTHER" id="PTHR43540">
    <property type="entry name" value="PEROXYUREIDOACRYLATE/UREIDOACRYLATE AMIDOHYDROLASE-RELATED"/>
    <property type="match status" value="1"/>
</dbReference>
<dbReference type="Gene3D" id="3.40.50.850">
    <property type="entry name" value="Isochorismatase-like"/>
    <property type="match status" value="1"/>
</dbReference>
<keyword evidence="4" id="KW-1185">Reference proteome</keyword>
<organism evidence="3 4">
    <name type="scientific">Aeromicrobium phragmitis</name>
    <dbReference type="NCBI Taxonomy" id="2478914"/>
    <lineage>
        <taxon>Bacteria</taxon>
        <taxon>Bacillati</taxon>
        <taxon>Actinomycetota</taxon>
        <taxon>Actinomycetes</taxon>
        <taxon>Propionibacteriales</taxon>
        <taxon>Nocardioidaceae</taxon>
        <taxon>Aeromicrobium</taxon>
    </lineage>
</organism>
<dbReference type="PANTHER" id="PTHR43540:SF6">
    <property type="entry name" value="ISOCHORISMATASE-LIKE DOMAIN-CONTAINING PROTEIN"/>
    <property type="match status" value="1"/>
</dbReference>
<evidence type="ECO:0000256" key="1">
    <source>
        <dbReference type="ARBA" id="ARBA00022801"/>
    </source>
</evidence>
<reference evidence="3 4" key="1">
    <citation type="submission" date="2018-10" db="EMBL/GenBank/DDBJ databases">
        <title>Aeromicrobium sp. 9W16Y-2 whole genome shotgun sequence.</title>
        <authorList>
            <person name="Li F."/>
        </authorList>
    </citation>
    <scope>NUCLEOTIDE SEQUENCE [LARGE SCALE GENOMIC DNA]</scope>
    <source>
        <strain evidence="3 4">9W16Y-2</strain>
    </source>
</reference>
<dbReference type="EMBL" id="RDBF01000001">
    <property type="protein sequence ID" value="RLV57371.1"/>
    <property type="molecule type" value="Genomic_DNA"/>
</dbReference>
<comment type="caution">
    <text evidence="3">The sequence shown here is derived from an EMBL/GenBank/DDBJ whole genome shotgun (WGS) entry which is preliminary data.</text>
</comment>
<sequence>MTEKMREELQNPERESMDRDWLIRRLDPQRTAVLVVDVQNDFCAEGGWYDRIGYDVSAGQAAARQLETFLPQARRRGFQIIFVKCHYDRAYLPRVMVESYQHKGLPLDYCIEGTWGAEFYGVQPEEGDLVVTKHRYSAFVGTNMDLILRSNGMENVVVAGVATNICVDSTARDAYMRDYRVTVLDDCCGTYDRRLHEATMENIRRAFGVVVNSQDVIEVTAGSDGSAVTAD</sequence>
<feature type="domain" description="Isochorismatase-like" evidence="2">
    <location>
        <begin position="31"/>
        <end position="215"/>
    </location>
</feature>
<dbReference type="CDD" id="cd00431">
    <property type="entry name" value="cysteine_hydrolases"/>
    <property type="match status" value="1"/>
</dbReference>